<accession>A0ABD3XW27</accession>
<sequence>LSIHQKKISQWKVNNHMNNPKRNQDFPREQKQEPQKSKEELPETTKIQTRQKQQSDIEWLIQTKIKAIDTLSLKVTKKET</sequence>
<protein>
    <submittedName>
        <fullName evidence="2">Uncharacterized protein</fullName>
    </submittedName>
</protein>
<keyword evidence="3" id="KW-1185">Reference proteome</keyword>
<dbReference type="Proteomes" id="UP001634394">
    <property type="component" value="Unassembled WGS sequence"/>
</dbReference>
<proteinExistence type="predicted"/>
<feature type="region of interest" description="Disordered" evidence="1">
    <location>
        <begin position="1"/>
        <end position="54"/>
    </location>
</feature>
<name>A0ABD3XW27_SINWO</name>
<evidence type="ECO:0000313" key="3">
    <source>
        <dbReference type="Proteomes" id="UP001634394"/>
    </source>
</evidence>
<gene>
    <name evidence="2" type="ORF">ACJMK2_001590</name>
</gene>
<reference evidence="2 3" key="1">
    <citation type="submission" date="2024-11" db="EMBL/GenBank/DDBJ databases">
        <title>Chromosome-level genome assembly of the freshwater bivalve Anodonta woodiana.</title>
        <authorList>
            <person name="Chen X."/>
        </authorList>
    </citation>
    <scope>NUCLEOTIDE SEQUENCE [LARGE SCALE GENOMIC DNA]</scope>
    <source>
        <strain evidence="2">MN2024</strain>
        <tissue evidence="2">Gills</tissue>
    </source>
</reference>
<organism evidence="2 3">
    <name type="scientific">Sinanodonta woodiana</name>
    <name type="common">Chinese pond mussel</name>
    <name type="synonym">Anodonta woodiana</name>
    <dbReference type="NCBI Taxonomy" id="1069815"/>
    <lineage>
        <taxon>Eukaryota</taxon>
        <taxon>Metazoa</taxon>
        <taxon>Spiralia</taxon>
        <taxon>Lophotrochozoa</taxon>
        <taxon>Mollusca</taxon>
        <taxon>Bivalvia</taxon>
        <taxon>Autobranchia</taxon>
        <taxon>Heteroconchia</taxon>
        <taxon>Palaeoheterodonta</taxon>
        <taxon>Unionida</taxon>
        <taxon>Unionoidea</taxon>
        <taxon>Unionidae</taxon>
        <taxon>Unioninae</taxon>
        <taxon>Sinanodonta</taxon>
    </lineage>
</organism>
<dbReference type="AlphaFoldDB" id="A0ABD3XW27"/>
<feature type="non-terminal residue" evidence="2">
    <location>
        <position position="1"/>
    </location>
</feature>
<feature type="compositionally biased region" description="Polar residues" evidence="1">
    <location>
        <begin position="11"/>
        <end position="21"/>
    </location>
</feature>
<evidence type="ECO:0000256" key="1">
    <source>
        <dbReference type="SAM" id="MobiDB-lite"/>
    </source>
</evidence>
<evidence type="ECO:0000313" key="2">
    <source>
        <dbReference type="EMBL" id="KAL3889243.1"/>
    </source>
</evidence>
<comment type="caution">
    <text evidence="2">The sequence shown here is derived from an EMBL/GenBank/DDBJ whole genome shotgun (WGS) entry which is preliminary data.</text>
</comment>
<feature type="compositionally biased region" description="Basic and acidic residues" evidence="1">
    <location>
        <begin position="22"/>
        <end position="43"/>
    </location>
</feature>
<dbReference type="EMBL" id="JBJQND010000001">
    <property type="protein sequence ID" value="KAL3889243.1"/>
    <property type="molecule type" value="Genomic_DNA"/>
</dbReference>
<feature type="compositionally biased region" description="Polar residues" evidence="1">
    <location>
        <begin position="45"/>
        <end position="54"/>
    </location>
</feature>